<sequence>MSDDNDNNSSSSRGSRPPGGRITRIPPTAHPLEYLSQVFQPLVADERHVHKPNPIMLYLVHWGPDAYLRTVAKGTFAMLETLRVGKGMTPRQEELDAGLELSSRAACWRSWGTPVGVVTGTAYQFYKLRTSASWELFFEPQMAKEEGGRLTWAAFRRGWNNMAGASVSGSSRQQLLVRAFSIIVWTLTMDTVAVVWQNYKSLGVLRSDPRLARFTQSLGIFTDPDSHRADAEKLQTFEQQQRKHMAEEAARRQAESGGDGSPVAEGTDDYYSRYDQSYSSGDEQRATPSTSSWGPRSVGSSTQRNEKSSGGSGADFFGDDDDSASPVAKEYRGPSTTTGGSAWDRVRKTAMQGASNSQSTEWSRAQRESETHSEREIAQADFDRMLEAERHVGSDSGRRSGGSSTW</sequence>
<protein>
    <recommendedName>
        <fullName evidence="4">Endo-1,3(4)-beta-glucanase</fullName>
    </recommendedName>
</protein>
<feature type="region of interest" description="Disordered" evidence="1">
    <location>
        <begin position="237"/>
        <end position="406"/>
    </location>
</feature>
<proteinExistence type="predicted"/>
<keyword evidence="3" id="KW-1185">Reference proteome</keyword>
<dbReference type="Proteomes" id="UP000248961">
    <property type="component" value="Unassembled WGS sequence"/>
</dbReference>
<dbReference type="OrthoDB" id="4204700at2759"/>
<accession>A0A395I463</accession>
<reference evidence="2 3" key="1">
    <citation type="submission" date="2018-02" db="EMBL/GenBank/DDBJ databases">
        <title>The genomes of Aspergillus section Nigri reveals drivers in fungal speciation.</title>
        <authorList>
            <consortium name="DOE Joint Genome Institute"/>
            <person name="Vesth T.C."/>
            <person name="Nybo J."/>
            <person name="Theobald S."/>
            <person name="Brandl J."/>
            <person name="Frisvad J.C."/>
            <person name="Nielsen K.F."/>
            <person name="Lyhne E.K."/>
            <person name="Kogle M.E."/>
            <person name="Kuo A."/>
            <person name="Riley R."/>
            <person name="Clum A."/>
            <person name="Nolan M."/>
            <person name="Lipzen A."/>
            <person name="Salamov A."/>
            <person name="Henrissat B."/>
            <person name="Wiebenga A."/>
            <person name="De vries R.P."/>
            <person name="Grigoriev I.V."/>
            <person name="Mortensen U.H."/>
            <person name="Andersen M.R."/>
            <person name="Baker S.E."/>
        </authorList>
    </citation>
    <scope>NUCLEOTIDE SEQUENCE [LARGE SCALE GENOMIC DNA]</scope>
    <source>
        <strain evidence="2 3">CBS 101889</strain>
    </source>
</reference>
<feature type="compositionally biased region" description="Basic and acidic residues" evidence="1">
    <location>
        <begin position="237"/>
        <end position="254"/>
    </location>
</feature>
<dbReference type="EMBL" id="KZ824274">
    <property type="protein sequence ID" value="RAL14526.1"/>
    <property type="molecule type" value="Genomic_DNA"/>
</dbReference>
<organism evidence="2 3">
    <name type="scientific">Aspergillus homomorphus (strain CBS 101889)</name>
    <dbReference type="NCBI Taxonomy" id="1450537"/>
    <lineage>
        <taxon>Eukaryota</taxon>
        <taxon>Fungi</taxon>
        <taxon>Dikarya</taxon>
        <taxon>Ascomycota</taxon>
        <taxon>Pezizomycotina</taxon>
        <taxon>Eurotiomycetes</taxon>
        <taxon>Eurotiomycetidae</taxon>
        <taxon>Eurotiales</taxon>
        <taxon>Aspergillaceae</taxon>
        <taxon>Aspergillus</taxon>
        <taxon>Aspergillus subgen. Circumdati</taxon>
    </lineage>
</organism>
<dbReference type="RefSeq" id="XP_025553680.1">
    <property type="nucleotide sequence ID" value="XM_025694885.1"/>
</dbReference>
<dbReference type="AlphaFoldDB" id="A0A395I463"/>
<name>A0A395I463_ASPHC</name>
<evidence type="ECO:0000313" key="3">
    <source>
        <dbReference type="Proteomes" id="UP000248961"/>
    </source>
</evidence>
<feature type="compositionally biased region" description="Polar residues" evidence="1">
    <location>
        <begin position="352"/>
        <end position="363"/>
    </location>
</feature>
<dbReference type="STRING" id="1450537.A0A395I463"/>
<feature type="compositionally biased region" description="Polar residues" evidence="1">
    <location>
        <begin position="286"/>
        <end position="303"/>
    </location>
</feature>
<feature type="compositionally biased region" description="Low complexity" evidence="1">
    <location>
        <begin position="7"/>
        <end position="21"/>
    </location>
</feature>
<evidence type="ECO:0000256" key="1">
    <source>
        <dbReference type="SAM" id="MobiDB-lite"/>
    </source>
</evidence>
<evidence type="ECO:0008006" key="4">
    <source>
        <dbReference type="Google" id="ProtNLM"/>
    </source>
</evidence>
<feature type="region of interest" description="Disordered" evidence="1">
    <location>
        <begin position="1"/>
        <end position="27"/>
    </location>
</feature>
<dbReference type="GeneID" id="37199174"/>
<evidence type="ECO:0000313" key="2">
    <source>
        <dbReference type="EMBL" id="RAL14526.1"/>
    </source>
</evidence>
<dbReference type="VEuPathDB" id="FungiDB:BO97DRAFT_404071"/>
<feature type="compositionally biased region" description="Basic and acidic residues" evidence="1">
    <location>
        <begin position="364"/>
        <end position="398"/>
    </location>
</feature>
<gene>
    <name evidence="2" type="ORF">BO97DRAFT_404071</name>
</gene>